<protein>
    <submittedName>
        <fullName evidence="1">Isocitrate lyase/phosphoenolpyruvate mutase family protein</fullName>
    </submittedName>
</protein>
<dbReference type="InterPro" id="IPR015813">
    <property type="entry name" value="Pyrv/PenolPyrv_kinase-like_dom"/>
</dbReference>
<gene>
    <name evidence="1" type="ORF">GB881_01185</name>
</gene>
<reference evidence="1 2" key="1">
    <citation type="submission" date="2019-10" db="EMBL/GenBank/DDBJ databases">
        <title>Georgenia wutianyii sp. nov. and Georgenia yuyongxinii sp. nov. isolated from plateau pika (Ochotona curzoniae) in the Qinghai-Tibet plateau of China.</title>
        <authorList>
            <person name="Tian Z."/>
        </authorList>
    </citation>
    <scope>NUCLEOTIDE SEQUENCE [LARGE SCALE GENOMIC DNA]</scope>
    <source>
        <strain evidence="1 2">JCM 19765</strain>
    </source>
</reference>
<proteinExistence type="predicted"/>
<accession>A0A6N7EG92</accession>
<dbReference type="Gene3D" id="3.20.20.60">
    <property type="entry name" value="Phosphoenolpyruvate-binding domains"/>
    <property type="match status" value="1"/>
</dbReference>
<dbReference type="PANTHER" id="PTHR42905:SF16">
    <property type="entry name" value="CARBOXYPHOSPHONOENOLPYRUVATE PHOSPHONOMUTASE-LIKE PROTEIN (AFU_ORTHOLOGUE AFUA_5G07230)"/>
    <property type="match status" value="1"/>
</dbReference>
<dbReference type="GO" id="GO:0016829">
    <property type="term" value="F:lyase activity"/>
    <property type="evidence" value="ECO:0007669"/>
    <property type="project" value="UniProtKB-KW"/>
</dbReference>
<keyword evidence="1" id="KW-0670">Pyruvate</keyword>
<comment type="caution">
    <text evidence="1">The sequence shown here is derived from an EMBL/GenBank/DDBJ whole genome shotgun (WGS) entry which is preliminary data.</text>
</comment>
<evidence type="ECO:0000313" key="1">
    <source>
        <dbReference type="EMBL" id="MPV35675.1"/>
    </source>
</evidence>
<dbReference type="Pfam" id="PF13714">
    <property type="entry name" value="PEP_mutase"/>
    <property type="match status" value="1"/>
</dbReference>
<organism evidence="1 2">
    <name type="scientific">Georgenia subflava</name>
    <dbReference type="NCBI Taxonomy" id="1622177"/>
    <lineage>
        <taxon>Bacteria</taxon>
        <taxon>Bacillati</taxon>
        <taxon>Actinomycetota</taxon>
        <taxon>Actinomycetes</taxon>
        <taxon>Micrococcales</taxon>
        <taxon>Bogoriellaceae</taxon>
        <taxon>Georgenia</taxon>
    </lineage>
</organism>
<dbReference type="InterPro" id="IPR040442">
    <property type="entry name" value="Pyrv_kinase-like_dom_sf"/>
</dbReference>
<dbReference type="PANTHER" id="PTHR42905">
    <property type="entry name" value="PHOSPHOENOLPYRUVATE CARBOXYLASE"/>
    <property type="match status" value="1"/>
</dbReference>
<name>A0A6N7EG92_9MICO</name>
<dbReference type="CDD" id="cd00377">
    <property type="entry name" value="ICL_PEPM"/>
    <property type="match status" value="1"/>
</dbReference>
<dbReference type="InterPro" id="IPR039556">
    <property type="entry name" value="ICL/PEPM"/>
</dbReference>
<dbReference type="AlphaFoldDB" id="A0A6N7EG92"/>
<sequence>MPNAWDAGSAKILAELGFAAIATTSSGFAATLGRHDGDITREEALTNAAALVHAVGIPVSADLENGYADDPVGVAETVRLARDTGLAGCSVEDYTGRDDDPIYAVGPARERVEAAAEASGSMVLTARCENYLHGRPDLGDTLARLQAYQEAGADVLYAPGLTDLGEIRTVCAETDRPVNVLLVRGGPAPAELADAGVARISVGGTFTWNAFAGLVEAARELLDGETGFLDRTGPVREVIDAAFG</sequence>
<dbReference type="EMBL" id="WHPC01000002">
    <property type="protein sequence ID" value="MPV35675.1"/>
    <property type="molecule type" value="Genomic_DNA"/>
</dbReference>
<dbReference type="OrthoDB" id="9780430at2"/>
<dbReference type="SUPFAM" id="SSF51621">
    <property type="entry name" value="Phosphoenolpyruvate/pyruvate domain"/>
    <property type="match status" value="1"/>
</dbReference>
<keyword evidence="1" id="KW-0456">Lyase</keyword>
<evidence type="ECO:0000313" key="2">
    <source>
        <dbReference type="Proteomes" id="UP000437709"/>
    </source>
</evidence>
<dbReference type="Proteomes" id="UP000437709">
    <property type="component" value="Unassembled WGS sequence"/>
</dbReference>
<keyword evidence="2" id="KW-1185">Reference proteome</keyword>